<name>A0A0F9RQ69_9ZZZZ</name>
<dbReference type="AlphaFoldDB" id="A0A0F9RQ69"/>
<proteinExistence type="predicted"/>
<sequence>MTHFFHPEIFLDIARKIKNYGDLDEEGKHRASIGRAYYAAFLTAREYLKRFGRFIIEEKGQHKKVLDALDTLNQEFLKNQLDTLAKNRVNADYYLNVPIDKELCENSIIISNEIINSIEGI</sequence>
<protein>
    <recommendedName>
        <fullName evidence="1">HEPN domain-containing protein</fullName>
    </recommendedName>
</protein>
<accession>A0A0F9RQ69</accession>
<dbReference type="Pfam" id="PF05168">
    <property type="entry name" value="HEPN"/>
    <property type="match status" value="1"/>
</dbReference>
<comment type="caution">
    <text evidence="2">The sequence shown here is derived from an EMBL/GenBank/DDBJ whole genome shotgun (WGS) entry which is preliminary data.</text>
</comment>
<feature type="domain" description="HEPN" evidence="1">
    <location>
        <begin position="23"/>
        <end position="119"/>
    </location>
</feature>
<evidence type="ECO:0000259" key="1">
    <source>
        <dbReference type="Pfam" id="PF05168"/>
    </source>
</evidence>
<reference evidence="2" key="1">
    <citation type="journal article" date="2015" name="Nature">
        <title>Complex archaea that bridge the gap between prokaryotes and eukaryotes.</title>
        <authorList>
            <person name="Spang A."/>
            <person name="Saw J.H."/>
            <person name="Jorgensen S.L."/>
            <person name="Zaremba-Niedzwiedzka K."/>
            <person name="Martijn J."/>
            <person name="Lind A.E."/>
            <person name="van Eijk R."/>
            <person name="Schleper C."/>
            <person name="Guy L."/>
            <person name="Ettema T.J."/>
        </authorList>
    </citation>
    <scope>NUCLEOTIDE SEQUENCE</scope>
</reference>
<dbReference type="Gene3D" id="1.20.120.330">
    <property type="entry name" value="Nucleotidyltransferases domain 2"/>
    <property type="match status" value="1"/>
</dbReference>
<dbReference type="InterPro" id="IPR007842">
    <property type="entry name" value="HEPN_dom"/>
</dbReference>
<dbReference type="EMBL" id="LAZR01000753">
    <property type="protein sequence ID" value="KKN58635.1"/>
    <property type="molecule type" value="Genomic_DNA"/>
</dbReference>
<organism evidence="2">
    <name type="scientific">marine sediment metagenome</name>
    <dbReference type="NCBI Taxonomy" id="412755"/>
    <lineage>
        <taxon>unclassified sequences</taxon>
        <taxon>metagenomes</taxon>
        <taxon>ecological metagenomes</taxon>
    </lineage>
</organism>
<gene>
    <name evidence="2" type="ORF">LCGC14_0550020</name>
</gene>
<evidence type="ECO:0000313" key="2">
    <source>
        <dbReference type="EMBL" id="KKN58635.1"/>
    </source>
</evidence>